<dbReference type="AlphaFoldDB" id="A0A1I5KQK9"/>
<evidence type="ECO:0000313" key="2">
    <source>
        <dbReference type="Proteomes" id="UP000199227"/>
    </source>
</evidence>
<protein>
    <submittedName>
        <fullName evidence="1">Uncharacterized protein</fullName>
    </submittedName>
</protein>
<proteinExistence type="predicted"/>
<dbReference type="OrthoDB" id="5616219at2"/>
<evidence type="ECO:0000313" key="1">
    <source>
        <dbReference type="EMBL" id="SFO87384.1"/>
    </source>
</evidence>
<name>A0A1I5KQK9_9BACT</name>
<organism evidence="1 2">
    <name type="scientific">Hydrogenimonas thermophila</name>
    <dbReference type="NCBI Taxonomy" id="223786"/>
    <lineage>
        <taxon>Bacteria</taxon>
        <taxon>Pseudomonadati</taxon>
        <taxon>Campylobacterota</taxon>
        <taxon>Epsilonproteobacteria</taxon>
        <taxon>Campylobacterales</taxon>
        <taxon>Hydrogenimonadaceae</taxon>
        <taxon>Hydrogenimonas</taxon>
    </lineage>
</organism>
<keyword evidence="2" id="KW-1185">Reference proteome</keyword>
<dbReference type="RefSeq" id="WP_092909731.1">
    <property type="nucleotide sequence ID" value="NZ_FOXB01000001.1"/>
</dbReference>
<dbReference type="Proteomes" id="UP000199227">
    <property type="component" value="Unassembled WGS sequence"/>
</dbReference>
<reference evidence="1 2" key="1">
    <citation type="submission" date="2016-10" db="EMBL/GenBank/DDBJ databases">
        <authorList>
            <person name="de Groot N.N."/>
        </authorList>
    </citation>
    <scope>NUCLEOTIDE SEQUENCE [LARGE SCALE GENOMIC DNA]</scope>
    <source>
        <strain evidence="1 2">EP1-55-1</strain>
    </source>
</reference>
<dbReference type="STRING" id="223786.SAMN05216234_10143"/>
<sequence>MYAVEFEANIRNGVVEIPQDVKDLGDIRKAKFIMMFEKEAKKKAVRKEEKKEKMSAISIDTIGFKFNREEAHER</sequence>
<accession>A0A1I5KQK9</accession>
<gene>
    <name evidence="1" type="ORF">SAMN05216234_10143</name>
</gene>
<dbReference type="EMBL" id="FOXB01000001">
    <property type="protein sequence ID" value="SFO87384.1"/>
    <property type="molecule type" value="Genomic_DNA"/>
</dbReference>